<keyword evidence="6 10" id="KW-0663">Pyridoxal phosphate</keyword>
<reference evidence="13 14" key="1">
    <citation type="submission" date="2019-04" db="EMBL/GenBank/DDBJ databases">
        <authorList>
            <person name="Feng G."/>
            <person name="Zhu H."/>
        </authorList>
    </citation>
    <scope>NUCLEOTIDE SEQUENCE [LARGE SCALE GENOMIC DNA]</scope>
    <source>
        <strain evidence="13 14">6HR-1</strain>
    </source>
</reference>
<dbReference type="OrthoDB" id="9807157at2"/>
<dbReference type="InterPro" id="IPR015424">
    <property type="entry name" value="PyrdxlP-dep_Trfase"/>
</dbReference>
<dbReference type="InterPro" id="IPR010961">
    <property type="entry name" value="4pyrrol_synth_NH2levulA_synth"/>
</dbReference>
<sequence>MDYEAMFSAALQGLHREGRYRVFTDLERQAGRFPYATQHGAHGTREVTVWCSNDYLGMGQHPAVTGAMHEAIDRCGAGAGGTRNISGTNHYHVLLERELADLHGKEAALLFTSGYVSNWAGLGTLASKLPGCVVFSDEGNHASMIEGIRSSRAERHIFRHNDPDDLDRKLRLVDPALPKLVAFESVYSMDGDIAPIAELCDVADSHGAMTYLDEVHAVGLYGPRGGGIAEREGLMHRLTVIEGTLGKAFAVSGGYIAASAALCDFVRSFASGFIFTTSLPPAIAAGAAASIRHLKASGVERARHQDRVAAVRRRLSAIGIPLLDNPSHIVPVMVGDPVLCKQISDTLLDEFAIYVQPINYPTVPRGTERLRITPSPLHSDADIDHLAAALGAIWGRIGLARAA</sequence>
<evidence type="ECO:0000313" key="14">
    <source>
        <dbReference type="Proteomes" id="UP000297535"/>
    </source>
</evidence>
<keyword evidence="7 11" id="KW-0350">Heme biosynthesis</keyword>
<dbReference type="InterPro" id="IPR015422">
    <property type="entry name" value="PyrdxlP-dep_Trfase_small"/>
</dbReference>
<keyword evidence="14" id="KW-1185">Reference proteome</keyword>
<organism evidence="13 14">
    <name type="scientific">Methylobacterium nonmethylotrophicum</name>
    <dbReference type="NCBI Taxonomy" id="1141884"/>
    <lineage>
        <taxon>Bacteria</taxon>
        <taxon>Pseudomonadati</taxon>
        <taxon>Pseudomonadota</taxon>
        <taxon>Alphaproteobacteria</taxon>
        <taxon>Hyphomicrobiales</taxon>
        <taxon>Methylobacteriaceae</taxon>
        <taxon>Methylobacterium</taxon>
    </lineage>
</organism>
<feature type="domain" description="Aminotransferase class I/classII large" evidence="12">
    <location>
        <begin position="46"/>
        <end position="390"/>
    </location>
</feature>
<comment type="cofactor">
    <cofactor evidence="1 10">
        <name>pyridoxal 5'-phosphate</name>
        <dbReference type="ChEBI" id="CHEBI:597326"/>
    </cofactor>
</comment>
<comment type="pathway">
    <text evidence="2 11">Porphyrin-containing compound metabolism; protoporphyrin-IX biosynthesis; 5-aminolevulinate from glycine: step 1/1.</text>
</comment>
<protein>
    <recommendedName>
        <fullName evidence="11">5-aminolevulinate synthase</fullName>
        <ecNumber evidence="11">2.3.1.37</ecNumber>
    </recommendedName>
    <alternativeName>
        <fullName evidence="11">5-aminolevulinic acid synthase</fullName>
    </alternativeName>
    <alternativeName>
        <fullName evidence="11">Delta-ALA synthase</fullName>
    </alternativeName>
    <alternativeName>
        <fullName evidence="11">Delta-aminolevulinate synthase</fullName>
    </alternativeName>
</protein>
<proteinExistence type="inferred from homology"/>
<dbReference type="Gene3D" id="3.90.1150.10">
    <property type="entry name" value="Aspartate Aminotransferase, domain 1"/>
    <property type="match status" value="1"/>
</dbReference>
<dbReference type="PANTHER" id="PTHR13693:SF102">
    <property type="entry name" value="2-AMINO-3-KETOBUTYRATE COENZYME A LIGASE, MITOCHONDRIAL"/>
    <property type="match status" value="1"/>
</dbReference>
<gene>
    <name evidence="13" type="primary">hemA</name>
    <name evidence="13" type="ORF">EU555_15670</name>
</gene>
<evidence type="ECO:0000256" key="10">
    <source>
        <dbReference type="RuleBase" id="RU003693"/>
    </source>
</evidence>
<keyword evidence="5 11" id="KW-0808">Transferase</keyword>
<evidence type="ECO:0000256" key="2">
    <source>
        <dbReference type="ARBA" id="ARBA00005029"/>
    </source>
</evidence>
<name>A0A4Z0NQ20_9HYPH</name>
<comment type="similarity">
    <text evidence="3 10">Belongs to the class-II pyridoxal-phosphate-dependent aminotransferase family.</text>
</comment>
<dbReference type="EMBL" id="SRLB01000010">
    <property type="protein sequence ID" value="TGD98766.1"/>
    <property type="molecule type" value="Genomic_DNA"/>
</dbReference>
<dbReference type="InterPro" id="IPR001917">
    <property type="entry name" value="Aminotrans_II_pyridoxalP_BS"/>
</dbReference>
<evidence type="ECO:0000259" key="12">
    <source>
        <dbReference type="Pfam" id="PF00155"/>
    </source>
</evidence>
<dbReference type="SUPFAM" id="SSF53383">
    <property type="entry name" value="PLP-dependent transferases"/>
    <property type="match status" value="1"/>
</dbReference>
<dbReference type="InterPro" id="IPR015421">
    <property type="entry name" value="PyrdxlP-dep_Trfase_major"/>
</dbReference>
<evidence type="ECO:0000256" key="11">
    <source>
        <dbReference type="RuleBase" id="RU910713"/>
    </source>
</evidence>
<keyword evidence="8 11" id="KW-0012">Acyltransferase</keyword>
<evidence type="ECO:0000256" key="9">
    <source>
        <dbReference type="ARBA" id="ARBA00047654"/>
    </source>
</evidence>
<dbReference type="RefSeq" id="WP_135415626.1">
    <property type="nucleotide sequence ID" value="NZ_SRLB01000010.1"/>
</dbReference>
<comment type="caution">
    <text evidence="13">The sequence shown here is derived from an EMBL/GenBank/DDBJ whole genome shotgun (WGS) entry which is preliminary data.</text>
</comment>
<dbReference type="InterPro" id="IPR004839">
    <property type="entry name" value="Aminotransferase_I/II_large"/>
</dbReference>
<dbReference type="FunFam" id="3.40.640.10:FF:000006">
    <property type="entry name" value="5-aminolevulinate synthase, mitochondrial"/>
    <property type="match status" value="1"/>
</dbReference>
<dbReference type="CDD" id="cd06454">
    <property type="entry name" value="KBL_like"/>
    <property type="match status" value="1"/>
</dbReference>
<evidence type="ECO:0000256" key="1">
    <source>
        <dbReference type="ARBA" id="ARBA00001933"/>
    </source>
</evidence>
<dbReference type="GO" id="GO:0030170">
    <property type="term" value="F:pyridoxal phosphate binding"/>
    <property type="evidence" value="ECO:0007669"/>
    <property type="project" value="UniProtKB-UniRule"/>
</dbReference>
<dbReference type="Pfam" id="PF00155">
    <property type="entry name" value="Aminotran_1_2"/>
    <property type="match status" value="1"/>
</dbReference>
<evidence type="ECO:0000256" key="3">
    <source>
        <dbReference type="ARBA" id="ARBA00008392"/>
    </source>
</evidence>
<dbReference type="Gene3D" id="3.40.640.10">
    <property type="entry name" value="Type I PLP-dependent aspartate aminotransferase-like (Major domain)"/>
    <property type="match status" value="1"/>
</dbReference>
<evidence type="ECO:0000256" key="5">
    <source>
        <dbReference type="ARBA" id="ARBA00022679"/>
    </source>
</evidence>
<comment type="catalytic activity">
    <reaction evidence="9 11">
        <text>succinyl-CoA + glycine + H(+) = 5-aminolevulinate + CO2 + CoA</text>
        <dbReference type="Rhea" id="RHEA:12921"/>
        <dbReference type="ChEBI" id="CHEBI:15378"/>
        <dbReference type="ChEBI" id="CHEBI:16526"/>
        <dbReference type="ChEBI" id="CHEBI:57287"/>
        <dbReference type="ChEBI" id="CHEBI:57292"/>
        <dbReference type="ChEBI" id="CHEBI:57305"/>
        <dbReference type="ChEBI" id="CHEBI:356416"/>
        <dbReference type="EC" id="2.3.1.37"/>
    </reaction>
</comment>
<dbReference type="PROSITE" id="PS00599">
    <property type="entry name" value="AA_TRANSFER_CLASS_2"/>
    <property type="match status" value="1"/>
</dbReference>
<evidence type="ECO:0000256" key="6">
    <source>
        <dbReference type="ARBA" id="ARBA00022898"/>
    </source>
</evidence>
<accession>A0A4Z0NQ20</accession>
<dbReference type="GO" id="GO:0006782">
    <property type="term" value="P:protoporphyrinogen IX biosynthetic process"/>
    <property type="evidence" value="ECO:0007669"/>
    <property type="project" value="UniProtKB-UniRule"/>
</dbReference>
<dbReference type="NCBIfam" id="TIGR01821">
    <property type="entry name" value="5aminolev_synth"/>
    <property type="match status" value="1"/>
</dbReference>
<comment type="subunit">
    <text evidence="4">Homodimer.</text>
</comment>
<dbReference type="UniPathway" id="UPA00251">
    <property type="reaction ID" value="UER00375"/>
</dbReference>
<dbReference type="AlphaFoldDB" id="A0A4Z0NQ20"/>
<evidence type="ECO:0000256" key="4">
    <source>
        <dbReference type="ARBA" id="ARBA00011738"/>
    </source>
</evidence>
<dbReference type="PANTHER" id="PTHR13693">
    <property type="entry name" value="CLASS II AMINOTRANSFERASE/8-AMINO-7-OXONONANOATE SYNTHASE"/>
    <property type="match status" value="1"/>
</dbReference>
<dbReference type="InterPro" id="IPR050087">
    <property type="entry name" value="AON_synthase_class-II"/>
</dbReference>
<dbReference type="Proteomes" id="UP000297535">
    <property type="component" value="Unassembled WGS sequence"/>
</dbReference>
<dbReference type="EC" id="2.3.1.37" evidence="11"/>
<evidence type="ECO:0000256" key="7">
    <source>
        <dbReference type="ARBA" id="ARBA00023133"/>
    </source>
</evidence>
<evidence type="ECO:0000313" key="13">
    <source>
        <dbReference type="EMBL" id="TGD98766.1"/>
    </source>
</evidence>
<evidence type="ECO:0000256" key="8">
    <source>
        <dbReference type="ARBA" id="ARBA00023315"/>
    </source>
</evidence>
<dbReference type="GO" id="GO:0003870">
    <property type="term" value="F:5-aminolevulinate synthase activity"/>
    <property type="evidence" value="ECO:0007669"/>
    <property type="project" value="UniProtKB-EC"/>
</dbReference>